<organism evidence="1 2">
    <name type="scientific">Panagrolaimus sp. PS1159</name>
    <dbReference type="NCBI Taxonomy" id="55785"/>
    <lineage>
        <taxon>Eukaryota</taxon>
        <taxon>Metazoa</taxon>
        <taxon>Ecdysozoa</taxon>
        <taxon>Nematoda</taxon>
        <taxon>Chromadorea</taxon>
        <taxon>Rhabditida</taxon>
        <taxon>Tylenchina</taxon>
        <taxon>Panagrolaimomorpha</taxon>
        <taxon>Panagrolaimoidea</taxon>
        <taxon>Panagrolaimidae</taxon>
        <taxon>Panagrolaimus</taxon>
    </lineage>
</organism>
<name>A0AC35GUN4_9BILA</name>
<dbReference type="Proteomes" id="UP000887580">
    <property type="component" value="Unplaced"/>
</dbReference>
<protein>
    <submittedName>
        <fullName evidence="2">Uncharacterized protein</fullName>
    </submittedName>
</protein>
<sequence>MDSSLNSLCIFYNQAVFYRRNQIEKQFILDKINNEIVETEKACKKLAESIVDLNNQPKASIAKLNQHRRNLADLYVKQLLLNQKVKF</sequence>
<dbReference type="WBParaSite" id="PS1159_v2.g8866.t1">
    <property type="protein sequence ID" value="PS1159_v2.g8866.t1"/>
    <property type="gene ID" value="PS1159_v2.g8866"/>
</dbReference>
<reference evidence="2" key="1">
    <citation type="submission" date="2022-11" db="UniProtKB">
        <authorList>
            <consortium name="WormBaseParasite"/>
        </authorList>
    </citation>
    <scope>IDENTIFICATION</scope>
</reference>
<accession>A0AC35GUN4</accession>
<proteinExistence type="predicted"/>
<evidence type="ECO:0000313" key="1">
    <source>
        <dbReference type="Proteomes" id="UP000887580"/>
    </source>
</evidence>
<evidence type="ECO:0000313" key="2">
    <source>
        <dbReference type="WBParaSite" id="PS1159_v2.g8866.t1"/>
    </source>
</evidence>